<proteinExistence type="inferred from homology"/>
<feature type="transmembrane region" description="Helical" evidence="8">
    <location>
        <begin position="59"/>
        <end position="81"/>
    </location>
</feature>
<dbReference type="RefSeq" id="WP_092571311.1">
    <property type="nucleotide sequence ID" value="NZ_CALUDV010000003.1"/>
</dbReference>
<dbReference type="NCBIfam" id="TIGR00801">
    <property type="entry name" value="ncs2"/>
    <property type="match status" value="1"/>
</dbReference>
<evidence type="ECO:0000256" key="3">
    <source>
        <dbReference type="ARBA" id="ARBA00022448"/>
    </source>
</evidence>
<dbReference type="Pfam" id="PF00860">
    <property type="entry name" value="Xan_ur_permease"/>
    <property type="match status" value="1"/>
</dbReference>
<evidence type="ECO:0000256" key="8">
    <source>
        <dbReference type="SAM" id="Phobius"/>
    </source>
</evidence>
<gene>
    <name evidence="9" type="ORF">SAMN04488558_104116</name>
</gene>
<organism evidence="9 10">
    <name type="scientific">Ignavigranum ruoffiae</name>
    <dbReference type="NCBI Taxonomy" id="89093"/>
    <lineage>
        <taxon>Bacteria</taxon>
        <taxon>Bacillati</taxon>
        <taxon>Bacillota</taxon>
        <taxon>Bacilli</taxon>
        <taxon>Lactobacillales</taxon>
        <taxon>Aerococcaceae</taxon>
        <taxon>Ignavigranum</taxon>
    </lineage>
</organism>
<feature type="transmembrane region" description="Helical" evidence="8">
    <location>
        <begin position="245"/>
        <end position="269"/>
    </location>
</feature>
<evidence type="ECO:0000256" key="2">
    <source>
        <dbReference type="ARBA" id="ARBA00008821"/>
    </source>
</evidence>
<dbReference type="PANTHER" id="PTHR42810">
    <property type="entry name" value="PURINE PERMEASE C1399.01C-RELATED"/>
    <property type="match status" value="1"/>
</dbReference>
<reference evidence="9 10" key="1">
    <citation type="submission" date="2016-10" db="EMBL/GenBank/DDBJ databases">
        <authorList>
            <person name="de Groot N.N."/>
        </authorList>
    </citation>
    <scope>NUCLEOTIDE SEQUENCE [LARGE SCALE GENOMIC DNA]</scope>
    <source>
        <strain evidence="9 10">DSM 15695</strain>
    </source>
</reference>
<dbReference type="GO" id="GO:0042907">
    <property type="term" value="F:xanthine transmembrane transporter activity"/>
    <property type="evidence" value="ECO:0007669"/>
    <property type="project" value="TreeGrafter"/>
</dbReference>
<evidence type="ECO:0000256" key="4">
    <source>
        <dbReference type="ARBA" id="ARBA00022475"/>
    </source>
</evidence>
<accession>A0A1H9CSP7</accession>
<evidence type="ECO:0000313" key="10">
    <source>
        <dbReference type="Proteomes" id="UP000198833"/>
    </source>
</evidence>
<dbReference type="EMBL" id="FOEN01000004">
    <property type="protein sequence ID" value="SEQ03633.1"/>
    <property type="molecule type" value="Genomic_DNA"/>
</dbReference>
<feature type="transmembrane region" description="Helical" evidence="8">
    <location>
        <begin position="177"/>
        <end position="194"/>
    </location>
</feature>
<keyword evidence="10" id="KW-1185">Reference proteome</keyword>
<dbReference type="InterPro" id="IPR006043">
    <property type="entry name" value="NCS2"/>
</dbReference>
<dbReference type="STRING" id="89093.SAMN04488558_104116"/>
<dbReference type="OrthoDB" id="9805749at2"/>
<dbReference type="PANTHER" id="PTHR42810:SF2">
    <property type="entry name" value="PURINE PERMEASE C1399.01C-RELATED"/>
    <property type="match status" value="1"/>
</dbReference>
<dbReference type="PROSITE" id="PS01116">
    <property type="entry name" value="XANTH_URACIL_PERMASE"/>
    <property type="match status" value="1"/>
</dbReference>
<evidence type="ECO:0000256" key="7">
    <source>
        <dbReference type="ARBA" id="ARBA00023136"/>
    </source>
</evidence>
<comment type="subcellular location">
    <subcellularLocation>
        <location evidence="1">Cell membrane</location>
        <topology evidence="1">Multi-pass membrane protein</topology>
    </subcellularLocation>
</comment>
<evidence type="ECO:0000256" key="5">
    <source>
        <dbReference type="ARBA" id="ARBA00022692"/>
    </source>
</evidence>
<feature type="transmembrane region" description="Helical" evidence="8">
    <location>
        <begin position="22"/>
        <end position="47"/>
    </location>
</feature>
<dbReference type="InterPro" id="IPR006042">
    <property type="entry name" value="Xan_ur_permease"/>
</dbReference>
<name>A0A1H9CSP7_9LACT</name>
<feature type="transmembrane region" description="Helical" evidence="8">
    <location>
        <begin position="324"/>
        <end position="346"/>
    </location>
</feature>
<dbReference type="NCBIfam" id="TIGR03173">
    <property type="entry name" value="pbuX"/>
    <property type="match status" value="1"/>
</dbReference>
<keyword evidence="6 8" id="KW-1133">Transmembrane helix</keyword>
<keyword evidence="7 8" id="KW-0472">Membrane</keyword>
<sequence length="436" mass="45553">MEENKTMSHQSLLYANEDRPPLAVSLILAFQHILAAFAGIIAVPLVVCTALNFSVQETAFMVSATIFASGLTTMIQSRGLGPIGSRLSGMMGTDFTFVNPSINVGAKFGVAGIITATMTGAFVEIILSRFIKPLRKYFPPLITGTVVSLIGITLLPVSVDWAAGSVGSADYGSLKNLGVAFAIMVFTLALNYYGKGMWKTASVFVGMVVGYLLCIPLGMVDLQSVANAGWIALPNILRYGWHFDWASTLSFVPAYLVSTIGTMGIMMAIGEASKVEVSSERAAAGVLCDGVGSFISGLFGAGPNTAFSQNVGLITLTKVASRHVMALAGFILALLGVFPKLSALIAVMPSPVLGGVGVIMFGLVAAQGIKTLASIELGDRELLIISVSFALGIGVTVKPEILAQLPNALKMILSSGISTGTIAALILNIVLKEKHQ</sequence>
<dbReference type="Proteomes" id="UP000198833">
    <property type="component" value="Unassembled WGS sequence"/>
</dbReference>
<feature type="transmembrane region" description="Helical" evidence="8">
    <location>
        <begin position="411"/>
        <end position="431"/>
    </location>
</feature>
<feature type="transmembrane region" description="Helical" evidence="8">
    <location>
        <begin position="101"/>
        <end position="125"/>
    </location>
</feature>
<keyword evidence="4" id="KW-1003">Cell membrane</keyword>
<evidence type="ECO:0000313" key="9">
    <source>
        <dbReference type="EMBL" id="SEQ03633.1"/>
    </source>
</evidence>
<dbReference type="NCBIfam" id="NF037981">
    <property type="entry name" value="NCS2_1"/>
    <property type="match status" value="1"/>
</dbReference>
<evidence type="ECO:0000256" key="6">
    <source>
        <dbReference type="ARBA" id="ARBA00022989"/>
    </source>
</evidence>
<feature type="transmembrane region" description="Helical" evidence="8">
    <location>
        <begin position="137"/>
        <end position="157"/>
    </location>
</feature>
<dbReference type="GO" id="GO:0005886">
    <property type="term" value="C:plasma membrane"/>
    <property type="evidence" value="ECO:0007669"/>
    <property type="project" value="UniProtKB-SubCell"/>
</dbReference>
<feature type="transmembrane region" description="Helical" evidence="8">
    <location>
        <begin position="201"/>
        <end position="220"/>
    </location>
</feature>
<evidence type="ECO:0000256" key="1">
    <source>
        <dbReference type="ARBA" id="ARBA00004651"/>
    </source>
</evidence>
<comment type="similarity">
    <text evidence="2">Belongs to the nucleobase:cation symporter-2 (NCS2) (TC 2.A.40) family.</text>
</comment>
<dbReference type="AlphaFoldDB" id="A0A1H9CSP7"/>
<feature type="transmembrane region" description="Helical" evidence="8">
    <location>
        <begin position="352"/>
        <end position="369"/>
    </location>
</feature>
<dbReference type="InterPro" id="IPR017588">
    <property type="entry name" value="UacT-like"/>
</dbReference>
<protein>
    <submittedName>
        <fullName evidence="9">Nucleobase:cation symporter-2, NCS2 family</fullName>
    </submittedName>
</protein>
<keyword evidence="5 8" id="KW-0812">Transmembrane</keyword>
<keyword evidence="3" id="KW-0813">Transport</keyword>